<gene>
    <name evidence="2" type="ORF">F506_08060</name>
    <name evidence="3" type="ORF">F506_19730</name>
</gene>
<dbReference type="EMBL" id="CP011409">
    <property type="protein sequence ID" value="AKZ62637.1"/>
    <property type="molecule type" value="Genomic_DNA"/>
</dbReference>
<protein>
    <recommendedName>
        <fullName evidence="5">Sel1 repeat family protein</fullName>
    </recommendedName>
</protein>
<evidence type="ECO:0000313" key="3">
    <source>
        <dbReference type="EMBL" id="AKZ64584.1"/>
    </source>
</evidence>
<reference evidence="4" key="1">
    <citation type="journal article" date="2015" name="Genome Announc.">
        <title>Complete Genome Sequence of Herbaspirillum hiltneri N3 (DSM 17495), Isolated from Surface-Sterilized Wheat Roots.</title>
        <authorList>
            <person name="Guizelini D."/>
            <person name="Saizaki P.M."/>
            <person name="Coimbra N.A."/>
            <person name="Weiss V.A."/>
            <person name="Faoro H."/>
            <person name="Sfeir M.Z."/>
            <person name="Baura V.A."/>
            <person name="Monteiro R.A."/>
            <person name="Chubatsu L.S."/>
            <person name="Souza E.M."/>
            <person name="Cruz L.M."/>
            <person name="Pedrosa F.O."/>
            <person name="Raittz R.T."/>
            <person name="Marchaukoski J.N."/>
            <person name="Steffens M.B."/>
        </authorList>
    </citation>
    <scope>NUCLEOTIDE SEQUENCE [LARGE SCALE GENOMIC DNA]</scope>
    <source>
        <strain evidence="4">N3</strain>
    </source>
</reference>
<feature type="chain" id="PRO_5045028580" description="Sel1 repeat family protein" evidence="1">
    <location>
        <begin position="28"/>
        <end position="343"/>
    </location>
</feature>
<evidence type="ECO:0000313" key="2">
    <source>
        <dbReference type="EMBL" id="AKZ62637.1"/>
    </source>
</evidence>
<dbReference type="Proteomes" id="UP000063429">
    <property type="component" value="Chromosome"/>
</dbReference>
<proteinExistence type="predicted"/>
<dbReference type="InterPro" id="IPR011990">
    <property type="entry name" value="TPR-like_helical_dom_sf"/>
</dbReference>
<dbReference type="RefSeq" id="WP_053196452.1">
    <property type="nucleotide sequence ID" value="NZ_CP011409.1"/>
</dbReference>
<organism evidence="3 4">
    <name type="scientific">Herbaspirillum hiltneri N3</name>
    <dbReference type="NCBI Taxonomy" id="1262470"/>
    <lineage>
        <taxon>Bacteria</taxon>
        <taxon>Pseudomonadati</taxon>
        <taxon>Pseudomonadota</taxon>
        <taxon>Betaproteobacteria</taxon>
        <taxon>Burkholderiales</taxon>
        <taxon>Oxalobacteraceae</taxon>
        <taxon>Herbaspirillum</taxon>
    </lineage>
</organism>
<keyword evidence="4" id="KW-1185">Reference proteome</keyword>
<keyword evidence="1" id="KW-0732">Signal</keyword>
<evidence type="ECO:0008006" key="5">
    <source>
        <dbReference type="Google" id="ProtNLM"/>
    </source>
</evidence>
<evidence type="ECO:0000256" key="1">
    <source>
        <dbReference type="SAM" id="SignalP"/>
    </source>
</evidence>
<dbReference type="SUPFAM" id="SSF81901">
    <property type="entry name" value="HCP-like"/>
    <property type="match status" value="1"/>
</dbReference>
<reference evidence="3" key="2">
    <citation type="journal article" date="2015" name="Genome Announc.">
        <title>Expanding the biotechnology potential of lactobacilli through comparative genomics of 213 strains and associated genera.</title>
        <authorList>
            <person name="Sun Z."/>
            <person name="Harris H.M."/>
            <person name="McCann A."/>
            <person name="Guo C."/>
            <person name="Argimon S."/>
            <person name="Zhang W."/>
            <person name="Yang X."/>
            <person name="Jeffery I.B."/>
            <person name="Cooney J.C."/>
            <person name="Kagawa T.F."/>
            <person name="Liu W."/>
            <person name="Song Y."/>
            <person name="Salvetti E."/>
            <person name="Wrobel A."/>
            <person name="Rasinkangas P."/>
            <person name="Parkhill J."/>
            <person name="Rea M.C."/>
            <person name="O'Sullivan O."/>
            <person name="Ritari J."/>
            <person name="Douillard F.P."/>
            <person name="Paul Ross R."/>
            <person name="Yang R."/>
            <person name="Briner A.E."/>
            <person name="Felis G.E."/>
            <person name="de Vos W.M."/>
            <person name="Barrangou R."/>
            <person name="Klaenhammer T.R."/>
            <person name="Caufield P.W."/>
            <person name="Cui Y."/>
            <person name="Zhang H."/>
            <person name="O'Toole P.W."/>
        </authorList>
    </citation>
    <scope>NUCLEOTIDE SEQUENCE</scope>
    <source>
        <strain evidence="3">N3</strain>
    </source>
</reference>
<dbReference type="EMBL" id="CP011409">
    <property type="protein sequence ID" value="AKZ64584.1"/>
    <property type="molecule type" value="Genomic_DNA"/>
</dbReference>
<feature type="signal peptide" evidence="1">
    <location>
        <begin position="1"/>
        <end position="27"/>
    </location>
</feature>
<name>A0ABM5V4P8_9BURK</name>
<evidence type="ECO:0000313" key="4">
    <source>
        <dbReference type="Proteomes" id="UP000063429"/>
    </source>
</evidence>
<accession>A0ABM5V4P8</accession>
<dbReference type="Gene3D" id="1.25.40.10">
    <property type="entry name" value="Tetratricopeptide repeat domain"/>
    <property type="match status" value="1"/>
</dbReference>
<sequence>MKQSLIRTALLCLFPGLLSAIALPAHADINSALNAYGEQKYDAAYREFSQLAAQGDNRAKSFLALMTLRGLGTARDIKQGAKLARECAEGGEPTCAAIYGDLNLPGKGLPVNFPEARAWTRKAIAGGDQRAGYGLWQAYTLDPANQFMVNGKADDHQYAAIARRSIAERGDQIEAIDGLAGAAAAGYLPARLMLATLLLEQSGAGTTKQIRTLLDGIPDLSPNYQKYLALAQQVDTLGPSRAAPKLIADAIPTVMTAAALASERSGTPNSTLCKDFRLMSIKDVSAVNNAVWLPLKQPLVAGTYPIQGAWTESWHVYFCGAERVLRMQFTVDGMGGAYYEAKS</sequence>